<sequence length="101" mass="11514">MVPLRFEGSDAEFEQGASTTASILSNMSWSFMIDPSPMGSLAYRSLHLHWRCLRLSNFVWAFQRLGDYLSGYNQRMSTLPSPCDPEAESLQAYYVEIFFGT</sequence>
<dbReference type="EMBL" id="JAYMYQ010000001">
    <property type="protein sequence ID" value="KAK7361993.1"/>
    <property type="molecule type" value="Genomic_DNA"/>
</dbReference>
<dbReference type="EMBL" id="JAYMYQ010000008">
    <property type="protein sequence ID" value="KAK7315362.1"/>
    <property type="molecule type" value="Genomic_DNA"/>
</dbReference>
<organism evidence="2 3">
    <name type="scientific">Canavalia gladiata</name>
    <name type="common">Sword bean</name>
    <name type="synonym">Dolichos gladiatus</name>
    <dbReference type="NCBI Taxonomy" id="3824"/>
    <lineage>
        <taxon>Eukaryota</taxon>
        <taxon>Viridiplantae</taxon>
        <taxon>Streptophyta</taxon>
        <taxon>Embryophyta</taxon>
        <taxon>Tracheophyta</taxon>
        <taxon>Spermatophyta</taxon>
        <taxon>Magnoliopsida</taxon>
        <taxon>eudicotyledons</taxon>
        <taxon>Gunneridae</taxon>
        <taxon>Pentapetalae</taxon>
        <taxon>rosids</taxon>
        <taxon>fabids</taxon>
        <taxon>Fabales</taxon>
        <taxon>Fabaceae</taxon>
        <taxon>Papilionoideae</taxon>
        <taxon>50 kb inversion clade</taxon>
        <taxon>NPAAA clade</taxon>
        <taxon>indigoferoid/millettioid clade</taxon>
        <taxon>Phaseoleae</taxon>
        <taxon>Canavalia</taxon>
    </lineage>
</organism>
<proteinExistence type="predicted"/>
<evidence type="ECO:0000313" key="3">
    <source>
        <dbReference type="Proteomes" id="UP001367508"/>
    </source>
</evidence>
<reference evidence="2 3" key="1">
    <citation type="submission" date="2024-01" db="EMBL/GenBank/DDBJ databases">
        <title>The genomes of 5 underutilized Papilionoideae crops provide insights into root nodulation and disease resistanc.</title>
        <authorList>
            <person name="Jiang F."/>
        </authorList>
    </citation>
    <scope>NUCLEOTIDE SEQUENCE [LARGE SCALE GENOMIC DNA]</scope>
    <source>
        <strain evidence="2">LVBAO_FW01</strain>
        <tissue evidence="2">Leaves</tissue>
    </source>
</reference>
<dbReference type="Proteomes" id="UP001367508">
    <property type="component" value="Unassembled WGS sequence"/>
</dbReference>
<evidence type="ECO:0000313" key="2">
    <source>
        <dbReference type="EMBL" id="KAK7361993.1"/>
    </source>
</evidence>
<evidence type="ECO:0000313" key="1">
    <source>
        <dbReference type="EMBL" id="KAK7315362.1"/>
    </source>
</evidence>
<dbReference type="AlphaFoldDB" id="A0AAN9N122"/>
<name>A0AAN9N122_CANGL</name>
<keyword evidence="3" id="KW-1185">Reference proteome</keyword>
<protein>
    <submittedName>
        <fullName evidence="2">Uncharacterized protein</fullName>
    </submittedName>
</protein>
<accession>A0AAN9N122</accession>
<gene>
    <name evidence="2" type="ORF">VNO77_04090</name>
    <name evidence="1" type="ORF">VNO77_33906</name>
</gene>
<comment type="caution">
    <text evidence="2">The sequence shown here is derived from an EMBL/GenBank/DDBJ whole genome shotgun (WGS) entry which is preliminary data.</text>
</comment>